<proteinExistence type="predicted"/>
<dbReference type="AlphaFoldDB" id="A0A0F9LYR8"/>
<comment type="caution">
    <text evidence="1">The sequence shown here is derived from an EMBL/GenBank/DDBJ whole genome shotgun (WGS) entry which is preliminary data.</text>
</comment>
<protein>
    <submittedName>
        <fullName evidence="1">Uncharacterized protein</fullName>
    </submittedName>
</protein>
<accession>A0A0F9LYR8</accession>
<sequence length="31" mass="3531">MVEIAAILAIGFIIGQVLGYIKDKRHEMRNM</sequence>
<organism evidence="1">
    <name type="scientific">marine sediment metagenome</name>
    <dbReference type="NCBI Taxonomy" id="412755"/>
    <lineage>
        <taxon>unclassified sequences</taxon>
        <taxon>metagenomes</taxon>
        <taxon>ecological metagenomes</taxon>
    </lineage>
</organism>
<reference evidence="1" key="1">
    <citation type="journal article" date="2015" name="Nature">
        <title>Complex archaea that bridge the gap between prokaryotes and eukaryotes.</title>
        <authorList>
            <person name="Spang A."/>
            <person name="Saw J.H."/>
            <person name="Jorgensen S.L."/>
            <person name="Zaremba-Niedzwiedzka K."/>
            <person name="Martijn J."/>
            <person name="Lind A.E."/>
            <person name="van Eijk R."/>
            <person name="Schleper C."/>
            <person name="Guy L."/>
            <person name="Ettema T.J."/>
        </authorList>
    </citation>
    <scope>NUCLEOTIDE SEQUENCE</scope>
</reference>
<dbReference type="EMBL" id="LAZR01005609">
    <property type="protein sequence ID" value="KKM98538.1"/>
    <property type="molecule type" value="Genomic_DNA"/>
</dbReference>
<gene>
    <name evidence="1" type="ORF">LCGC14_1156950</name>
</gene>
<evidence type="ECO:0000313" key="1">
    <source>
        <dbReference type="EMBL" id="KKM98538.1"/>
    </source>
</evidence>
<name>A0A0F9LYR8_9ZZZZ</name>